<keyword evidence="5" id="KW-0067">ATP-binding</keyword>
<dbReference type="PANTHER" id="PTHR24342:SF14">
    <property type="entry name" value="DEATH-ASSOCIATED PROTEIN KINASE DAPK-1"/>
    <property type="match status" value="1"/>
</dbReference>
<evidence type="ECO:0000259" key="6">
    <source>
        <dbReference type="PROSITE" id="PS50011"/>
    </source>
</evidence>
<keyword evidence="1" id="KW-0723">Serine/threonine-protein kinase</keyword>
<keyword evidence="3" id="KW-0547">Nucleotide-binding</keyword>
<feature type="domain" description="Protein kinase" evidence="6">
    <location>
        <begin position="1"/>
        <end position="73"/>
    </location>
</feature>
<protein>
    <recommendedName>
        <fullName evidence="6">Protein kinase domain-containing protein</fullName>
    </recommendedName>
</protein>
<evidence type="ECO:0000313" key="8">
    <source>
        <dbReference type="Proteomes" id="UP000076420"/>
    </source>
</evidence>
<dbReference type="GO" id="GO:0005524">
    <property type="term" value="F:ATP binding"/>
    <property type="evidence" value="ECO:0007669"/>
    <property type="project" value="UniProtKB-KW"/>
</dbReference>
<dbReference type="PANTHER" id="PTHR24342">
    <property type="entry name" value="SERINE/THREONINE-PROTEIN KINASE 17"/>
    <property type="match status" value="1"/>
</dbReference>
<dbReference type="VEuPathDB" id="VectorBase:BGLAX_027955"/>
<dbReference type="GO" id="GO:0005634">
    <property type="term" value="C:nucleus"/>
    <property type="evidence" value="ECO:0007669"/>
    <property type="project" value="TreeGrafter"/>
</dbReference>
<evidence type="ECO:0000256" key="1">
    <source>
        <dbReference type="ARBA" id="ARBA00022527"/>
    </source>
</evidence>
<dbReference type="AlphaFoldDB" id="A0A2C9KIC5"/>
<dbReference type="GO" id="GO:0043065">
    <property type="term" value="P:positive regulation of apoptotic process"/>
    <property type="evidence" value="ECO:0007669"/>
    <property type="project" value="TreeGrafter"/>
</dbReference>
<dbReference type="SUPFAM" id="SSF56112">
    <property type="entry name" value="Protein kinase-like (PK-like)"/>
    <property type="match status" value="1"/>
</dbReference>
<evidence type="ECO:0000256" key="3">
    <source>
        <dbReference type="ARBA" id="ARBA00022741"/>
    </source>
</evidence>
<dbReference type="Proteomes" id="UP000076420">
    <property type="component" value="Unassembled WGS sequence"/>
</dbReference>
<keyword evidence="2" id="KW-0808">Transferase</keyword>
<dbReference type="EnsemblMetazoa" id="BGLB020027-RC">
    <property type="protein sequence ID" value="BGLB020027-PC"/>
    <property type="gene ID" value="BGLB020027"/>
</dbReference>
<dbReference type="GO" id="GO:0004674">
    <property type="term" value="F:protein serine/threonine kinase activity"/>
    <property type="evidence" value="ECO:0007669"/>
    <property type="project" value="UniProtKB-KW"/>
</dbReference>
<reference evidence="7" key="1">
    <citation type="submission" date="2020-05" db="UniProtKB">
        <authorList>
            <consortium name="EnsemblMetazoa"/>
        </authorList>
    </citation>
    <scope>IDENTIFICATION</scope>
    <source>
        <strain evidence="7">BB02</strain>
    </source>
</reference>
<evidence type="ECO:0000256" key="5">
    <source>
        <dbReference type="ARBA" id="ARBA00022840"/>
    </source>
</evidence>
<organism evidence="7 8">
    <name type="scientific">Biomphalaria glabrata</name>
    <name type="common">Bloodfluke planorb</name>
    <name type="synonym">Freshwater snail</name>
    <dbReference type="NCBI Taxonomy" id="6526"/>
    <lineage>
        <taxon>Eukaryota</taxon>
        <taxon>Metazoa</taxon>
        <taxon>Spiralia</taxon>
        <taxon>Lophotrochozoa</taxon>
        <taxon>Mollusca</taxon>
        <taxon>Gastropoda</taxon>
        <taxon>Heterobranchia</taxon>
        <taxon>Euthyneura</taxon>
        <taxon>Panpulmonata</taxon>
        <taxon>Hygrophila</taxon>
        <taxon>Lymnaeoidea</taxon>
        <taxon>Planorbidae</taxon>
        <taxon>Biomphalaria</taxon>
    </lineage>
</organism>
<keyword evidence="4" id="KW-0418">Kinase</keyword>
<evidence type="ECO:0000313" key="7">
    <source>
        <dbReference type="EnsemblMetazoa" id="BGLB020027-PC"/>
    </source>
</evidence>
<dbReference type="Gene3D" id="1.10.510.10">
    <property type="entry name" value="Transferase(Phosphotransferase) domain 1"/>
    <property type="match status" value="1"/>
</dbReference>
<dbReference type="PROSITE" id="PS50011">
    <property type="entry name" value="PROTEIN_KINASE_DOM"/>
    <property type="match status" value="1"/>
</dbReference>
<evidence type="ECO:0000256" key="4">
    <source>
        <dbReference type="ARBA" id="ARBA00022777"/>
    </source>
</evidence>
<dbReference type="GO" id="GO:0035556">
    <property type="term" value="P:intracellular signal transduction"/>
    <property type="evidence" value="ECO:0007669"/>
    <property type="project" value="TreeGrafter"/>
</dbReference>
<dbReference type="Pfam" id="PF00069">
    <property type="entry name" value="Pkinase"/>
    <property type="match status" value="1"/>
</dbReference>
<accession>A0A2C9KIC5</accession>
<dbReference type="InterPro" id="IPR011009">
    <property type="entry name" value="Kinase-like_dom_sf"/>
</dbReference>
<evidence type="ECO:0000256" key="2">
    <source>
        <dbReference type="ARBA" id="ARBA00022679"/>
    </source>
</evidence>
<proteinExistence type="predicted"/>
<gene>
    <name evidence="7" type="primary">106057203</name>
</gene>
<dbReference type="VEuPathDB" id="VectorBase:BGLB020027"/>
<dbReference type="InterPro" id="IPR000719">
    <property type="entry name" value="Prot_kinase_dom"/>
</dbReference>
<sequence>MCHFSVPRLSGASPFLGEDQQETYHNITAVNYQFDKEYFSNTSDLAKDFIKKLFVKNPRKRATVDECLNHPWIRPKGHNEEQERKSAVININNFKAFMARKRWKQSMRVVSLCNRLSKSMLLRKSTDTLGSRNTLDEEKAKLSSLAESKEETASCLPTKQIGVRSDSVVPACSDKAVDLPSASSACVTNILYKPADIGVTNTKVFEVSSDSNTKECMSPSSDDILKENNGENKVPEKQALTNSVETNMLEKQALSTEMENNVLQTAFASTKHHSSEIKSFMVTINHSALDSKTLSPDIDKSTSEKNDLSVKLIGQACNCVVVDHNLNPVLTGLAFDQTAHCQVCQAQSDHSHACIVKVIGCHTLSNCSAQLNTEQCCPASADHTLVPPVTNSS</sequence>
<name>A0A2C9KIC5_BIOGL</name>